<keyword evidence="2" id="KW-0732">Signal</keyword>
<dbReference type="AlphaFoldDB" id="A0A8R2JQF8"/>
<evidence type="ECO:0000313" key="3">
    <source>
        <dbReference type="EnsemblMetazoa" id="XP_029344209.1"/>
    </source>
</evidence>
<evidence type="ECO:0000256" key="1">
    <source>
        <dbReference type="SAM" id="MobiDB-lite"/>
    </source>
</evidence>
<dbReference type="OrthoDB" id="6421972at2759"/>
<keyword evidence="4" id="KW-1185">Reference proteome</keyword>
<feature type="region of interest" description="Disordered" evidence="1">
    <location>
        <begin position="210"/>
        <end position="266"/>
    </location>
</feature>
<feature type="region of interest" description="Disordered" evidence="1">
    <location>
        <begin position="35"/>
        <end position="68"/>
    </location>
</feature>
<name>A0A8R2JQF8_ACYPI</name>
<feature type="chain" id="PRO_5035921554" evidence="2">
    <location>
        <begin position="29"/>
        <end position="325"/>
    </location>
</feature>
<evidence type="ECO:0000313" key="4">
    <source>
        <dbReference type="Proteomes" id="UP000007819"/>
    </source>
</evidence>
<reference evidence="3" key="2">
    <citation type="submission" date="2022-06" db="UniProtKB">
        <authorList>
            <consortium name="EnsemblMetazoa"/>
        </authorList>
    </citation>
    <scope>IDENTIFICATION</scope>
</reference>
<dbReference type="EnsemblMetazoa" id="XM_029488349.1">
    <property type="protein sequence ID" value="XP_029344209.1"/>
    <property type="gene ID" value="LOC100167116"/>
</dbReference>
<dbReference type="KEGG" id="api:100167116"/>
<evidence type="ECO:0000256" key="2">
    <source>
        <dbReference type="SAM" id="SignalP"/>
    </source>
</evidence>
<sequence length="325" mass="36591">MCARSTAQVLKRLCLIIFSWFRSRMGAAEVLDECPQPAVPDDGSPRRWRREQQQQQEKQQREEGKCNDVHDEEDVLTIEQARAVIKQLRDRCRFQTHQTLLWRKKAKMQEERLAQMSSEYGSRLESLTSDLLLFESRLSRKQRTIGELLDQREAVIERQQHAIRCLHSRLADFGVTAPVSGCCGGGGDGGGGPTSDDGNVDDSDSAVIMEEDESGNSQEDASERPPHARTDRRRASVASASDGSADGRLPAEDGRETDGRGAENETATTYNRVMSNHRSVTKPKDVKYKRINKAKSKSLEELRGRLKNWVDRGQRMSLTVDPTYG</sequence>
<dbReference type="RefSeq" id="XP_029344209.1">
    <property type="nucleotide sequence ID" value="XM_029488349.1"/>
</dbReference>
<protein>
    <submittedName>
        <fullName evidence="3">Uncharacterized protein</fullName>
    </submittedName>
</protein>
<feature type="compositionally biased region" description="Low complexity" evidence="1">
    <location>
        <begin position="236"/>
        <end position="248"/>
    </location>
</feature>
<accession>A0A8R2JQF8</accession>
<dbReference type="Proteomes" id="UP000007819">
    <property type="component" value="Chromosome A1"/>
</dbReference>
<feature type="compositionally biased region" description="Basic and acidic residues" evidence="1">
    <location>
        <begin position="58"/>
        <end position="68"/>
    </location>
</feature>
<dbReference type="GeneID" id="100167116"/>
<feature type="compositionally biased region" description="Basic and acidic residues" evidence="1">
    <location>
        <begin position="249"/>
        <end position="263"/>
    </location>
</feature>
<feature type="signal peptide" evidence="2">
    <location>
        <begin position="1"/>
        <end position="28"/>
    </location>
</feature>
<proteinExistence type="predicted"/>
<organism evidence="3 4">
    <name type="scientific">Acyrthosiphon pisum</name>
    <name type="common">Pea aphid</name>
    <dbReference type="NCBI Taxonomy" id="7029"/>
    <lineage>
        <taxon>Eukaryota</taxon>
        <taxon>Metazoa</taxon>
        <taxon>Ecdysozoa</taxon>
        <taxon>Arthropoda</taxon>
        <taxon>Hexapoda</taxon>
        <taxon>Insecta</taxon>
        <taxon>Pterygota</taxon>
        <taxon>Neoptera</taxon>
        <taxon>Paraneoptera</taxon>
        <taxon>Hemiptera</taxon>
        <taxon>Sternorrhyncha</taxon>
        <taxon>Aphidomorpha</taxon>
        <taxon>Aphidoidea</taxon>
        <taxon>Aphididae</taxon>
        <taxon>Macrosiphini</taxon>
        <taxon>Acyrthosiphon</taxon>
    </lineage>
</organism>
<reference evidence="4" key="1">
    <citation type="submission" date="2010-06" db="EMBL/GenBank/DDBJ databases">
        <authorList>
            <person name="Jiang H."/>
            <person name="Abraham K."/>
            <person name="Ali S."/>
            <person name="Alsbrooks S.L."/>
            <person name="Anim B.N."/>
            <person name="Anosike U.S."/>
            <person name="Attaway T."/>
            <person name="Bandaranaike D.P."/>
            <person name="Battles P.K."/>
            <person name="Bell S.N."/>
            <person name="Bell A.V."/>
            <person name="Beltran B."/>
            <person name="Bickham C."/>
            <person name="Bustamante Y."/>
            <person name="Caleb T."/>
            <person name="Canada A."/>
            <person name="Cardenas V."/>
            <person name="Carter K."/>
            <person name="Chacko J."/>
            <person name="Chandrabose M.N."/>
            <person name="Chavez D."/>
            <person name="Chavez A."/>
            <person name="Chen L."/>
            <person name="Chu H.-S."/>
            <person name="Claassen K.J."/>
            <person name="Cockrell R."/>
            <person name="Collins M."/>
            <person name="Cooper J.A."/>
            <person name="Cree A."/>
            <person name="Curry S.M."/>
            <person name="Da Y."/>
            <person name="Dao M.D."/>
            <person name="Das B."/>
            <person name="Davila M.-L."/>
            <person name="Davy-Carroll L."/>
            <person name="Denson S."/>
            <person name="Dinh H."/>
            <person name="Ebong V.E."/>
            <person name="Edwards J.R."/>
            <person name="Egan A."/>
            <person name="El-Daye J."/>
            <person name="Escobedo L."/>
            <person name="Fernandez S."/>
            <person name="Fernando P.R."/>
            <person name="Flagg N."/>
            <person name="Forbes L.D."/>
            <person name="Fowler R.G."/>
            <person name="Fu Q."/>
            <person name="Gabisi R.A."/>
            <person name="Ganer J."/>
            <person name="Garbino Pronczuk A."/>
            <person name="Garcia R.M."/>
            <person name="Garner T."/>
            <person name="Garrett T.E."/>
            <person name="Gonzalez D.A."/>
            <person name="Hamid H."/>
            <person name="Hawkins E.S."/>
            <person name="Hirani K."/>
            <person name="Hogues M.E."/>
            <person name="Hollins B."/>
            <person name="Hsiao C.-H."/>
            <person name="Jabil R."/>
            <person name="James M.L."/>
            <person name="Jhangiani S.N."/>
            <person name="Johnson B."/>
            <person name="Johnson Q."/>
            <person name="Joshi V."/>
            <person name="Kalu J.B."/>
            <person name="Kam C."/>
            <person name="Kashfia A."/>
            <person name="Keebler J."/>
            <person name="Kisamo H."/>
            <person name="Kovar C.L."/>
            <person name="Lago L.A."/>
            <person name="Lai C.-Y."/>
            <person name="Laidlaw J."/>
            <person name="Lara F."/>
            <person name="Le T.-K."/>
            <person name="Lee S.L."/>
            <person name="Legall F.H."/>
            <person name="Lemon S.J."/>
            <person name="Lewis L.R."/>
            <person name="Li B."/>
            <person name="Liu Y."/>
            <person name="Liu Y.-S."/>
            <person name="Lopez J."/>
            <person name="Lozado R.J."/>
            <person name="Lu J."/>
            <person name="Madu R.C."/>
            <person name="Maheshwari M."/>
            <person name="Maheshwari R."/>
            <person name="Malloy K."/>
            <person name="Martinez E."/>
            <person name="Mathew T."/>
            <person name="Mercado I.C."/>
            <person name="Mercado C."/>
            <person name="Meyer B."/>
            <person name="Montgomery K."/>
            <person name="Morgan M.B."/>
            <person name="Munidasa M."/>
            <person name="Nazareth L.V."/>
            <person name="Nelson J."/>
            <person name="Ng B.M."/>
            <person name="Nguyen N.B."/>
            <person name="Nguyen P.Q."/>
            <person name="Nguyen T."/>
            <person name="Obregon M."/>
            <person name="Okwuonu G.O."/>
            <person name="Onwere C.G."/>
            <person name="Orozco G."/>
            <person name="Parra A."/>
            <person name="Patel S."/>
            <person name="Patil S."/>
            <person name="Perez A."/>
            <person name="Perez Y."/>
            <person name="Pham C."/>
            <person name="Primus E.L."/>
            <person name="Pu L.-L."/>
            <person name="Puazo M."/>
            <person name="Qin X."/>
            <person name="Quiroz J.B."/>
            <person name="Reese J."/>
            <person name="Richards S."/>
            <person name="Rives C.M."/>
            <person name="Robberts R."/>
            <person name="Ruiz S.J."/>
            <person name="Ruiz M.J."/>
            <person name="Santibanez J."/>
            <person name="Schneider B.W."/>
            <person name="Sisson I."/>
            <person name="Smith M."/>
            <person name="Sodergren E."/>
            <person name="Song X.-Z."/>
            <person name="Song B.B."/>
            <person name="Summersgill H."/>
            <person name="Thelus R."/>
            <person name="Thornton R.D."/>
            <person name="Trejos Z.Y."/>
            <person name="Usmani K."/>
            <person name="Vattathil S."/>
            <person name="Villasana D."/>
            <person name="Walker D.L."/>
            <person name="Wang S."/>
            <person name="Wang K."/>
            <person name="White C.S."/>
            <person name="Williams A.C."/>
            <person name="Williamson J."/>
            <person name="Wilson K."/>
            <person name="Woghiren I.O."/>
            <person name="Woodworth J.R."/>
            <person name="Worley K.C."/>
            <person name="Wright R.A."/>
            <person name="Wu W."/>
            <person name="Young L."/>
            <person name="Zhang L."/>
            <person name="Zhang J."/>
            <person name="Zhu Y."/>
            <person name="Muzny D.M."/>
            <person name="Weinstock G."/>
            <person name="Gibbs R.A."/>
        </authorList>
    </citation>
    <scope>NUCLEOTIDE SEQUENCE [LARGE SCALE GENOMIC DNA]</scope>
    <source>
        <strain evidence="4">LSR1</strain>
    </source>
</reference>